<evidence type="ECO:0000313" key="3">
    <source>
        <dbReference type="Proteomes" id="UP000274907"/>
    </source>
</evidence>
<accession>A0A430I1Z7</accession>
<dbReference type="GO" id="GO:0016829">
    <property type="term" value="F:lyase activity"/>
    <property type="evidence" value="ECO:0007669"/>
    <property type="project" value="UniProtKB-KW"/>
</dbReference>
<organism evidence="2 3">
    <name type="scientific">Corynebacterium hylobatis</name>
    <dbReference type="NCBI Taxonomy" id="1859290"/>
    <lineage>
        <taxon>Bacteria</taxon>
        <taxon>Bacillati</taxon>
        <taxon>Actinomycetota</taxon>
        <taxon>Actinomycetes</taxon>
        <taxon>Mycobacteriales</taxon>
        <taxon>Corynebacteriaceae</taxon>
        <taxon>Corynebacterium</taxon>
    </lineage>
</organism>
<protein>
    <submittedName>
        <fullName evidence="2">Lactoylglutathione lyase</fullName>
    </submittedName>
</protein>
<dbReference type="InterPro" id="IPR004360">
    <property type="entry name" value="Glyas_Fos-R_dOase_dom"/>
</dbReference>
<keyword evidence="3" id="KW-1185">Reference proteome</keyword>
<dbReference type="Pfam" id="PF00903">
    <property type="entry name" value="Glyoxalase"/>
    <property type="match status" value="1"/>
</dbReference>
<dbReference type="Gene3D" id="3.10.180.10">
    <property type="entry name" value="2,3-Dihydroxybiphenyl 1,2-Dioxygenase, domain 1"/>
    <property type="match status" value="1"/>
</dbReference>
<feature type="domain" description="VOC" evidence="1">
    <location>
        <begin position="4"/>
        <end position="132"/>
    </location>
</feature>
<proteinExistence type="predicted"/>
<dbReference type="RefSeq" id="WP_126119722.1">
    <property type="nucleotide sequence ID" value="NZ_RXHJ01000002.1"/>
</dbReference>
<reference evidence="2 3" key="1">
    <citation type="submission" date="2018-12" db="EMBL/GenBank/DDBJ databases">
        <title>YIM 101343 draft genome.</title>
        <authorList>
            <person name="Chen X."/>
        </authorList>
    </citation>
    <scope>NUCLEOTIDE SEQUENCE [LARGE SCALE GENOMIC DNA]</scope>
    <source>
        <strain evidence="2 3">YIM 101343</strain>
    </source>
</reference>
<evidence type="ECO:0000313" key="2">
    <source>
        <dbReference type="EMBL" id="RSZ65627.1"/>
    </source>
</evidence>
<dbReference type="InterPro" id="IPR037523">
    <property type="entry name" value="VOC_core"/>
</dbReference>
<dbReference type="Proteomes" id="UP000274907">
    <property type="component" value="Unassembled WGS sequence"/>
</dbReference>
<keyword evidence="2" id="KW-0456">Lyase</keyword>
<name>A0A430I1Z7_9CORY</name>
<dbReference type="PANTHER" id="PTHR36503">
    <property type="entry name" value="BLR2520 PROTEIN"/>
    <property type="match status" value="1"/>
</dbReference>
<comment type="caution">
    <text evidence="2">The sequence shown here is derived from an EMBL/GenBank/DDBJ whole genome shotgun (WGS) entry which is preliminary data.</text>
</comment>
<gene>
    <name evidence="2" type="ORF">EAH68_02445</name>
</gene>
<evidence type="ECO:0000259" key="1">
    <source>
        <dbReference type="PROSITE" id="PS51819"/>
    </source>
</evidence>
<dbReference type="InterPro" id="IPR029068">
    <property type="entry name" value="Glyas_Bleomycin-R_OHBP_Dase"/>
</dbReference>
<dbReference type="EMBL" id="RXHJ01000002">
    <property type="protein sequence ID" value="RSZ65627.1"/>
    <property type="molecule type" value="Genomic_DNA"/>
</dbReference>
<dbReference type="OrthoDB" id="4265398at2"/>
<sequence>MTQRLNHPQIFVNLPVADLAASKAFYSALGWEVNEEFTDEKASSVQASDTIFVMLLTREFFSTFHPKETATADSPREVITALSVDSNEDVDEMLRRAREAGAHVHTEPHQDEGMYIGAFSDPDGHAWEIFASDWG</sequence>
<dbReference type="AlphaFoldDB" id="A0A430I1Z7"/>
<dbReference type="SUPFAM" id="SSF54593">
    <property type="entry name" value="Glyoxalase/Bleomycin resistance protein/Dihydroxybiphenyl dioxygenase"/>
    <property type="match status" value="1"/>
</dbReference>
<dbReference type="PROSITE" id="PS51819">
    <property type="entry name" value="VOC"/>
    <property type="match status" value="1"/>
</dbReference>
<dbReference type="PANTHER" id="PTHR36503:SF2">
    <property type="entry name" value="BLR2408 PROTEIN"/>
    <property type="match status" value="1"/>
</dbReference>